<dbReference type="PANTHER" id="PTHR43218">
    <property type="entry name" value="PHOSPHORIBOSYLTRANSFERASE-RELATED"/>
    <property type="match status" value="1"/>
</dbReference>
<dbReference type="InterPro" id="IPR000836">
    <property type="entry name" value="PRTase_dom"/>
</dbReference>
<protein>
    <submittedName>
        <fullName evidence="2">Purine/pyrimidine phosphoribosyltransferase</fullName>
    </submittedName>
</protein>
<dbReference type="SUPFAM" id="SSF53271">
    <property type="entry name" value="PRTase-like"/>
    <property type="match status" value="1"/>
</dbReference>
<keyword evidence="2" id="KW-0328">Glycosyltransferase</keyword>
<accession>A0A0G0K8W8</accession>
<keyword evidence="2" id="KW-0808">Transferase</keyword>
<evidence type="ECO:0000313" key="2">
    <source>
        <dbReference type="EMBL" id="KKQ75282.1"/>
    </source>
</evidence>
<dbReference type="EMBL" id="LBUY01000006">
    <property type="protein sequence ID" value="KKQ75282.1"/>
    <property type="molecule type" value="Genomic_DNA"/>
</dbReference>
<dbReference type="NCBIfam" id="NF005592">
    <property type="entry name" value="PRK07322.1"/>
    <property type="match status" value="1"/>
</dbReference>
<dbReference type="Gene3D" id="3.40.50.2020">
    <property type="match status" value="1"/>
</dbReference>
<dbReference type="InterPro" id="IPR029057">
    <property type="entry name" value="PRTase-like"/>
</dbReference>
<proteinExistence type="predicted"/>
<dbReference type="AlphaFoldDB" id="A0A0G0K8W8"/>
<evidence type="ECO:0000259" key="1">
    <source>
        <dbReference type="Pfam" id="PF00156"/>
    </source>
</evidence>
<dbReference type="CDD" id="cd06223">
    <property type="entry name" value="PRTases_typeI"/>
    <property type="match status" value="1"/>
</dbReference>
<reference evidence="2 3" key="1">
    <citation type="journal article" date="2015" name="Nature">
        <title>rRNA introns, odd ribosomes, and small enigmatic genomes across a large radiation of phyla.</title>
        <authorList>
            <person name="Brown C.T."/>
            <person name="Hug L.A."/>
            <person name="Thomas B.C."/>
            <person name="Sharon I."/>
            <person name="Castelle C.J."/>
            <person name="Singh A."/>
            <person name="Wilkins M.J."/>
            <person name="Williams K.H."/>
            <person name="Banfield J.F."/>
        </authorList>
    </citation>
    <scope>NUCLEOTIDE SEQUENCE [LARGE SCALE GENOMIC DNA]</scope>
</reference>
<sequence length="175" mass="19996">MDYYTLKIGHIARRLPIVSISPKIKIASFNLLGDRELVEYIAQNIYKKIKRLDFDYLVGPEVKVVPLLHELSKLFAKQRYVICRKNIHAYMVSPIRSKYKPELVLDGRDIAEIKGKKVIIIDDVVSSGKTFSALEELMQMAEAKIIYQIAIFKQGEGAEKLTGVDFLYSLPIFTS</sequence>
<organism evidence="2 3">
    <name type="scientific">Candidatus Woesebacteria bacterium GW2011_GWB1_38_5</name>
    <dbReference type="NCBI Taxonomy" id="1618568"/>
    <lineage>
        <taxon>Bacteria</taxon>
        <taxon>Candidatus Woeseibacteriota</taxon>
    </lineage>
</organism>
<dbReference type="GO" id="GO:0016757">
    <property type="term" value="F:glycosyltransferase activity"/>
    <property type="evidence" value="ECO:0007669"/>
    <property type="project" value="UniProtKB-KW"/>
</dbReference>
<dbReference type="Pfam" id="PF00156">
    <property type="entry name" value="Pribosyltran"/>
    <property type="match status" value="1"/>
</dbReference>
<dbReference type="Proteomes" id="UP000034738">
    <property type="component" value="Unassembled WGS sequence"/>
</dbReference>
<feature type="domain" description="Phosphoribosyltransferase" evidence="1">
    <location>
        <begin position="38"/>
        <end position="160"/>
    </location>
</feature>
<comment type="caution">
    <text evidence="2">The sequence shown here is derived from an EMBL/GenBank/DDBJ whole genome shotgun (WGS) entry which is preliminary data.</text>
</comment>
<name>A0A0G0K8W8_9BACT</name>
<evidence type="ECO:0000313" key="3">
    <source>
        <dbReference type="Proteomes" id="UP000034738"/>
    </source>
</evidence>
<dbReference type="PANTHER" id="PTHR43218:SF1">
    <property type="entry name" value="PHOSPHORIBOSYLTRANSFERASE"/>
    <property type="match status" value="1"/>
</dbReference>
<gene>
    <name evidence="2" type="ORF">US95_C0006G0004</name>
</gene>